<dbReference type="InterPro" id="IPR046496">
    <property type="entry name" value="DUF6589"/>
</dbReference>
<name>A0A5B0QNW4_PUCGR</name>
<protein>
    <recommendedName>
        <fullName evidence="2">DUF6589 domain-containing protein</fullName>
    </recommendedName>
</protein>
<organism evidence="3 4">
    <name type="scientific">Puccinia graminis f. sp. tritici</name>
    <dbReference type="NCBI Taxonomy" id="56615"/>
    <lineage>
        <taxon>Eukaryota</taxon>
        <taxon>Fungi</taxon>
        <taxon>Dikarya</taxon>
        <taxon>Basidiomycota</taxon>
        <taxon>Pucciniomycotina</taxon>
        <taxon>Pucciniomycetes</taxon>
        <taxon>Pucciniales</taxon>
        <taxon>Pucciniaceae</taxon>
        <taxon>Puccinia</taxon>
    </lineage>
</organism>
<comment type="caution">
    <text evidence="3">The sequence shown here is derived from an EMBL/GenBank/DDBJ whole genome shotgun (WGS) entry which is preliminary data.</text>
</comment>
<evidence type="ECO:0000259" key="2">
    <source>
        <dbReference type="Pfam" id="PF20231"/>
    </source>
</evidence>
<feature type="domain" description="DUF6589" evidence="2">
    <location>
        <begin position="343"/>
        <end position="435"/>
    </location>
</feature>
<reference evidence="3 4" key="1">
    <citation type="submission" date="2019-05" db="EMBL/GenBank/DDBJ databases">
        <title>Emergence of the Ug99 lineage of the wheat stem rust pathogen through somatic hybridization.</title>
        <authorList>
            <person name="Li F."/>
            <person name="Upadhyaya N.M."/>
            <person name="Sperschneider J."/>
            <person name="Matny O."/>
            <person name="Nguyen-Phuc H."/>
            <person name="Mago R."/>
            <person name="Raley C."/>
            <person name="Miller M.E."/>
            <person name="Silverstein K.A.T."/>
            <person name="Henningsen E."/>
            <person name="Hirsch C.D."/>
            <person name="Visser B."/>
            <person name="Pretorius Z.A."/>
            <person name="Steffenson B.J."/>
            <person name="Schwessinger B."/>
            <person name="Dodds P.N."/>
            <person name="Figueroa M."/>
        </authorList>
    </citation>
    <scope>NUCLEOTIDE SEQUENCE [LARGE SCALE GENOMIC DNA]</scope>
    <source>
        <strain evidence="3">21-0</strain>
    </source>
</reference>
<gene>
    <name evidence="3" type="ORF">PGT21_020656</name>
</gene>
<feature type="region of interest" description="Disordered" evidence="1">
    <location>
        <begin position="139"/>
        <end position="174"/>
    </location>
</feature>
<evidence type="ECO:0000256" key="1">
    <source>
        <dbReference type="SAM" id="MobiDB-lite"/>
    </source>
</evidence>
<dbReference type="AlphaFoldDB" id="A0A5B0QNW4"/>
<accession>A0A5B0QNW4</accession>
<dbReference type="Pfam" id="PF20231">
    <property type="entry name" value="DUF6589"/>
    <property type="match status" value="1"/>
</dbReference>
<dbReference type="EMBL" id="VSWC01000014">
    <property type="protein sequence ID" value="KAA1114733.1"/>
    <property type="molecule type" value="Genomic_DNA"/>
</dbReference>
<proteinExistence type="predicted"/>
<dbReference type="OrthoDB" id="2504260at2759"/>
<sequence>MHAYSLDPKQFIQAYLTHEDPKIKSNRRLWGAPVGWPSTIRILDAIKRLVQHTTDGKARWNQYILSEAQIILDAKGGAHGQFPQGNYYNTKSVNPEFFSDESKLTRTTKLVTEDMPFLYNLVLHKIQRAQPASLQVAATPVPTRAPADNGSDTNSEESETDTSPSRTTRETPLARRSALEEIEDCQEPFNRANRPQVLAATVCSMVAFGANRRDNALQIQNSVVLLACGVSERVSTYLNYIGLASSRRTAHRAVSSLGRAAELKVIRQMASRKSPLAPIICLDNLDFEESVHEKSVENTTQMFHGTWGYLHVPNKQLIDQFDPEDFLLERYQKAIQDSAEMKVQPSFFLPDNDASLHFQAVLKSQITKVLLDYIATPADKKHNLPKFPPPIDPIAVKKPDISMFKLMIASDNSTDSVGDVLEGFLLQTKLTAEQFYT</sequence>
<keyword evidence="4" id="KW-1185">Reference proteome</keyword>
<dbReference type="Proteomes" id="UP000324748">
    <property type="component" value="Unassembled WGS sequence"/>
</dbReference>
<evidence type="ECO:0000313" key="3">
    <source>
        <dbReference type="EMBL" id="KAA1114733.1"/>
    </source>
</evidence>
<evidence type="ECO:0000313" key="4">
    <source>
        <dbReference type="Proteomes" id="UP000324748"/>
    </source>
</evidence>